<keyword evidence="4 6" id="KW-1133">Transmembrane helix</keyword>
<dbReference type="PANTHER" id="PTHR32196:SF69">
    <property type="entry name" value="BRANCHED-CHAIN AMINO ACID TRANSPORT SYSTEM, PERMEASE PROTEIN"/>
    <property type="match status" value="1"/>
</dbReference>
<feature type="transmembrane region" description="Helical" evidence="6">
    <location>
        <begin position="61"/>
        <end position="81"/>
    </location>
</feature>
<evidence type="ECO:0000256" key="6">
    <source>
        <dbReference type="SAM" id="Phobius"/>
    </source>
</evidence>
<evidence type="ECO:0000256" key="3">
    <source>
        <dbReference type="ARBA" id="ARBA00022692"/>
    </source>
</evidence>
<dbReference type="EMBL" id="CP025544">
    <property type="protein sequence ID" value="AXK61058.1"/>
    <property type="molecule type" value="Genomic_DNA"/>
</dbReference>
<feature type="transmembrane region" description="Helical" evidence="6">
    <location>
        <begin position="175"/>
        <end position="201"/>
    </location>
</feature>
<reference evidence="7 8" key="1">
    <citation type="submission" date="2017-12" db="EMBL/GenBank/DDBJ databases">
        <title>Chromulinavorax destructans is a abundant pathogen of dominant heterotrophic picoflagllates.</title>
        <authorList>
            <person name="Deeg C.M."/>
            <person name="Zimmer M."/>
            <person name="Suttle C.A."/>
        </authorList>
    </citation>
    <scope>NUCLEOTIDE SEQUENCE [LARGE SCALE GENOMIC DNA]</scope>
    <source>
        <strain evidence="7 8">SeV1</strain>
    </source>
</reference>
<evidence type="ECO:0000256" key="1">
    <source>
        <dbReference type="ARBA" id="ARBA00004651"/>
    </source>
</evidence>
<comment type="subcellular location">
    <subcellularLocation>
        <location evidence="1">Cell membrane</location>
        <topology evidence="1">Multi-pass membrane protein</topology>
    </subcellularLocation>
</comment>
<evidence type="ECO:0000256" key="4">
    <source>
        <dbReference type="ARBA" id="ARBA00022989"/>
    </source>
</evidence>
<gene>
    <name evidence="7" type="ORF">C0J27_04985</name>
</gene>
<protein>
    <recommendedName>
        <fullName evidence="9">ABC transporter permease</fullName>
    </recommendedName>
</protein>
<dbReference type="GO" id="GO:0022857">
    <property type="term" value="F:transmembrane transporter activity"/>
    <property type="evidence" value="ECO:0007669"/>
    <property type="project" value="InterPro"/>
</dbReference>
<dbReference type="Pfam" id="PF02653">
    <property type="entry name" value="BPD_transp_2"/>
    <property type="match status" value="1"/>
</dbReference>
<keyword evidence="5 6" id="KW-0472">Membrane</keyword>
<dbReference type="Proteomes" id="UP000254834">
    <property type="component" value="Chromosome"/>
</dbReference>
<feature type="transmembrane region" description="Helical" evidence="6">
    <location>
        <begin position="93"/>
        <end position="114"/>
    </location>
</feature>
<keyword evidence="8" id="KW-1185">Reference proteome</keyword>
<dbReference type="InterPro" id="IPR001851">
    <property type="entry name" value="ABC_transp_permease"/>
</dbReference>
<dbReference type="AlphaFoldDB" id="A0A345ZCP1"/>
<dbReference type="OrthoDB" id="9778389at2"/>
<organism evidence="7 8">
    <name type="scientific">Candidatus Chromulinivorax destructor</name>
    <dbReference type="NCBI Taxonomy" id="2066483"/>
    <lineage>
        <taxon>Bacteria</taxon>
        <taxon>Candidatus Babelota</taxon>
        <taxon>Candidatus Babeliae</taxon>
        <taxon>Candidatus Babeliales</taxon>
        <taxon>Candidatus Chromulinivoraceae</taxon>
        <taxon>Candidatus Chromulinivorax</taxon>
    </lineage>
</organism>
<evidence type="ECO:0000313" key="7">
    <source>
        <dbReference type="EMBL" id="AXK61058.1"/>
    </source>
</evidence>
<accession>A0A345ZCP1</accession>
<feature type="transmembrane region" description="Helical" evidence="6">
    <location>
        <begin position="12"/>
        <end position="31"/>
    </location>
</feature>
<feature type="transmembrane region" description="Helical" evidence="6">
    <location>
        <begin position="262"/>
        <end position="280"/>
    </location>
</feature>
<evidence type="ECO:0008006" key="9">
    <source>
        <dbReference type="Google" id="ProtNLM"/>
    </source>
</evidence>
<dbReference type="GO" id="GO:0005886">
    <property type="term" value="C:plasma membrane"/>
    <property type="evidence" value="ECO:0007669"/>
    <property type="project" value="UniProtKB-SubCell"/>
</dbReference>
<feature type="transmembrane region" description="Helical" evidence="6">
    <location>
        <begin position="207"/>
        <end position="226"/>
    </location>
</feature>
<evidence type="ECO:0000256" key="2">
    <source>
        <dbReference type="ARBA" id="ARBA00022475"/>
    </source>
</evidence>
<dbReference type="RefSeq" id="WP_115586073.1">
    <property type="nucleotide sequence ID" value="NZ_CP025544.1"/>
</dbReference>
<keyword evidence="3 6" id="KW-0812">Transmembrane</keyword>
<feature type="transmembrane region" description="Helical" evidence="6">
    <location>
        <begin position="126"/>
        <end position="154"/>
    </location>
</feature>
<evidence type="ECO:0000256" key="5">
    <source>
        <dbReference type="ARBA" id="ARBA00023136"/>
    </source>
</evidence>
<evidence type="ECO:0000313" key="8">
    <source>
        <dbReference type="Proteomes" id="UP000254834"/>
    </source>
</evidence>
<keyword evidence="2" id="KW-1003">Cell membrane</keyword>
<proteinExistence type="predicted"/>
<sequence length="293" mass="31846">MYNFIMIVLEQSFIYLPLALGAYISFSLLKVPDLSLESAYLMGGLAGTTALSYLVGYPLGVTFVLTIIAAMCGGALVGLCSSCMTSFGKIPHLLSAIMTFGLFHGIFQFCSPAYQSLAAYDNGFMLFPYFALYPELCALGMVGIIMTLIISYLLTTQLGYSFAIFGHNPKFFKHFGIATSYVFITGMMISNGLAGLAGFLFAQTSNLIELNMGIGKSLFCITALILGRSSIASKKSSIMIPVTGVITYFALQQMLLKIGFNLKYFTMMQSLLVLVILLMTSTKNNDHHDQLGV</sequence>
<dbReference type="KEGG" id="cdes:C0J27_04985"/>
<dbReference type="PANTHER" id="PTHR32196">
    <property type="entry name" value="ABC TRANSPORTER PERMEASE PROTEIN YPHD-RELATED-RELATED"/>
    <property type="match status" value="1"/>
</dbReference>
<name>A0A345ZCP1_9BACT</name>